<evidence type="ECO:0000313" key="2">
    <source>
        <dbReference type="Proteomes" id="UP001497516"/>
    </source>
</evidence>
<protein>
    <submittedName>
        <fullName evidence="1">Uncharacterized protein</fullName>
    </submittedName>
</protein>
<gene>
    <name evidence="1" type="ORF">LTRI10_LOCUS3477</name>
</gene>
<keyword evidence="2" id="KW-1185">Reference proteome</keyword>
<name>A0AAV2CGS0_9ROSI</name>
<sequence>MMIECIQARELVDAWNRYVEWFCPNLIDSMRLPEKEPTVPKSSSHVISAAADIEPPMEELTVGPKLSHTSSPVAATPQEELSVTLKLLLTSSLVAVAPQEELL</sequence>
<accession>A0AAV2CGS0</accession>
<proteinExistence type="predicted"/>
<reference evidence="1 2" key="1">
    <citation type="submission" date="2024-04" db="EMBL/GenBank/DDBJ databases">
        <authorList>
            <person name="Fracassetti M."/>
        </authorList>
    </citation>
    <scope>NUCLEOTIDE SEQUENCE [LARGE SCALE GENOMIC DNA]</scope>
</reference>
<organism evidence="1 2">
    <name type="scientific">Linum trigynum</name>
    <dbReference type="NCBI Taxonomy" id="586398"/>
    <lineage>
        <taxon>Eukaryota</taxon>
        <taxon>Viridiplantae</taxon>
        <taxon>Streptophyta</taxon>
        <taxon>Embryophyta</taxon>
        <taxon>Tracheophyta</taxon>
        <taxon>Spermatophyta</taxon>
        <taxon>Magnoliopsida</taxon>
        <taxon>eudicotyledons</taxon>
        <taxon>Gunneridae</taxon>
        <taxon>Pentapetalae</taxon>
        <taxon>rosids</taxon>
        <taxon>fabids</taxon>
        <taxon>Malpighiales</taxon>
        <taxon>Linaceae</taxon>
        <taxon>Linum</taxon>
    </lineage>
</organism>
<evidence type="ECO:0000313" key="1">
    <source>
        <dbReference type="EMBL" id="CAL1355734.1"/>
    </source>
</evidence>
<dbReference type="AlphaFoldDB" id="A0AAV2CGS0"/>
<dbReference type="EMBL" id="OZ034813">
    <property type="protein sequence ID" value="CAL1355734.1"/>
    <property type="molecule type" value="Genomic_DNA"/>
</dbReference>
<dbReference type="Proteomes" id="UP001497516">
    <property type="component" value="Chromosome 1"/>
</dbReference>